<reference evidence="8" key="1">
    <citation type="journal article" date="2016" name="Proc. Natl. Acad. Sci. U.S.A.">
        <title>Comparative genomics of biotechnologically important yeasts.</title>
        <authorList>
            <person name="Riley R."/>
            <person name="Haridas S."/>
            <person name="Wolfe K.H."/>
            <person name="Lopes M.R."/>
            <person name="Hittinger C.T."/>
            <person name="Goeker M."/>
            <person name="Salamov A.A."/>
            <person name="Wisecaver J.H."/>
            <person name="Long T.M."/>
            <person name="Calvey C.H."/>
            <person name="Aerts A.L."/>
            <person name="Barry K.W."/>
            <person name="Choi C."/>
            <person name="Clum A."/>
            <person name="Coughlan A.Y."/>
            <person name="Deshpande S."/>
            <person name="Douglass A.P."/>
            <person name="Hanson S.J."/>
            <person name="Klenk H.-P."/>
            <person name="LaButti K.M."/>
            <person name="Lapidus A."/>
            <person name="Lindquist E.A."/>
            <person name="Lipzen A.M."/>
            <person name="Meier-Kolthoff J.P."/>
            <person name="Ohm R.A."/>
            <person name="Otillar R.P."/>
            <person name="Pangilinan J.L."/>
            <person name="Peng Y."/>
            <person name="Rokas A."/>
            <person name="Rosa C.A."/>
            <person name="Scheuner C."/>
            <person name="Sibirny A.A."/>
            <person name="Slot J.C."/>
            <person name="Stielow J.B."/>
            <person name="Sun H."/>
            <person name="Kurtzman C.P."/>
            <person name="Blackwell M."/>
            <person name="Grigoriev I.V."/>
            <person name="Jeffries T.W."/>
        </authorList>
    </citation>
    <scope>NUCLEOTIDE SEQUENCE [LARGE SCALE GENOMIC DNA]</scope>
    <source>
        <strain evidence="8">NRRL Y-1626</strain>
    </source>
</reference>
<evidence type="ECO:0000313" key="8">
    <source>
        <dbReference type="Proteomes" id="UP000092321"/>
    </source>
</evidence>
<evidence type="ECO:0000256" key="1">
    <source>
        <dbReference type="ARBA" id="ARBA00004141"/>
    </source>
</evidence>
<evidence type="ECO:0000256" key="4">
    <source>
        <dbReference type="ARBA" id="ARBA00023136"/>
    </source>
</evidence>
<name>A0A1B7T7V2_9ASCO</name>
<keyword evidence="2 5" id="KW-0812">Transmembrane</keyword>
<dbReference type="PANTHER" id="PTHR43341">
    <property type="entry name" value="AMINO ACID PERMEASE"/>
    <property type="match status" value="1"/>
</dbReference>
<feature type="transmembrane region" description="Helical" evidence="5">
    <location>
        <begin position="203"/>
        <end position="220"/>
    </location>
</feature>
<feature type="transmembrane region" description="Helical" evidence="5">
    <location>
        <begin position="354"/>
        <end position="374"/>
    </location>
</feature>
<comment type="caution">
    <text evidence="7">The sequence shown here is derived from an EMBL/GenBank/DDBJ whole genome shotgun (WGS) entry which is preliminary data.</text>
</comment>
<comment type="subcellular location">
    <subcellularLocation>
        <location evidence="1">Membrane</location>
        <topology evidence="1">Multi-pass membrane protein</topology>
    </subcellularLocation>
</comment>
<feature type="domain" description="Amino acid permease/ SLC12A" evidence="6">
    <location>
        <begin position="88"/>
        <end position="533"/>
    </location>
</feature>
<dbReference type="GO" id="GO:0015171">
    <property type="term" value="F:amino acid transmembrane transporter activity"/>
    <property type="evidence" value="ECO:0007669"/>
    <property type="project" value="TreeGrafter"/>
</dbReference>
<evidence type="ECO:0000259" key="6">
    <source>
        <dbReference type="Pfam" id="PF00324"/>
    </source>
</evidence>
<proteinExistence type="predicted"/>
<dbReference type="Gene3D" id="1.20.1740.10">
    <property type="entry name" value="Amino acid/polyamine transporter I"/>
    <property type="match status" value="1"/>
</dbReference>
<feature type="transmembrane region" description="Helical" evidence="5">
    <location>
        <begin position="169"/>
        <end position="191"/>
    </location>
</feature>
<evidence type="ECO:0000313" key="7">
    <source>
        <dbReference type="EMBL" id="OBA24811.1"/>
    </source>
</evidence>
<keyword evidence="8" id="KW-1185">Reference proteome</keyword>
<dbReference type="Pfam" id="PF00324">
    <property type="entry name" value="AA_permease"/>
    <property type="match status" value="1"/>
</dbReference>
<feature type="transmembrane region" description="Helical" evidence="5">
    <location>
        <begin position="311"/>
        <end position="334"/>
    </location>
</feature>
<evidence type="ECO:0000256" key="5">
    <source>
        <dbReference type="SAM" id="Phobius"/>
    </source>
</evidence>
<feature type="transmembrane region" description="Helical" evidence="5">
    <location>
        <begin position="88"/>
        <end position="104"/>
    </location>
</feature>
<feature type="transmembrane region" description="Helical" evidence="5">
    <location>
        <begin position="449"/>
        <end position="470"/>
    </location>
</feature>
<gene>
    <name evidence="7" type="ORF">HANVADRAFT_27983</name>
</gene>
<evidence type="ECO:0000256" key="3">
    <source>
        <dbReference type="ARBA" id="ARBA00022989"/>
    </source>
</evidence>
<dbReference type="InterPro" id="IPR004841">
    <property type="entry name" value="AA-permease/SLC12A_dom"/>
</dbReference>
<keyword evidence="4 5" id="KW-0472">Membrane</keyword>
<protein>
    <recommendedName>
        <fullName evidence="6">Amino acid permease/ SLC12A domain-containing protein</fullName>
    </recommendedName>
</protein>
<dbReference type="EMBL" id="LXPE01000405">
    <property type="protein sequence ID" value="OBA24811.1"/>
    <property type="molecule type" value="Genomic_DNA"/>
</dbReference>
<dbReference type="OrthoDB" id="3900342at2759"/>
<feature type="transmembrane region" description="Helical" evidence="5">
    <location>
        <begin position="490"/>
        <end position="510"/>
    </location>
</feature>
<dbReference type="InterPro" id="IPR050524">
    <property type="entry name" value="APC_YAT"/>
</dbReference>
<sequence length="534" mass="58979">MLHNKLNNHTNANIDEKLGRDLDSSDYIGSLNNLEKDKINDFGFGSDADLFNKKTNVLNSNNNNTELGFDYPHKKSEYTLQRKLRMRHLQMLSIGASIGIGLFLQSGKAISIAGGLGAWIGFFFAATLITSTLLCFGEILALLPVTTGVTGIVHRFLNPSLSFSVSWVYLISYCLSVPSEILASSLLLSYFENAEKFLNDKGNMTLVLVLFSSFIIFINLMDVRVYAEFEYITSTVKIIVILAMIVFMIVLNSGGVSTTEQSSQYMGFRYWDSNKKFANEPTITLGPFRPTFDLKDIGFGAREGIKGFGGVILQIIAASSVAIYSYIGTEIGFIGAAESSVQLRRSISSVAKRIYIRVIVFYLVSIFLIAILIYSGDPRLLRYRNDSGDISSTQVNEQIDTVLKTLKLASCGTSWAKNNDIFDDSATQSPWIIMLSNFKLCKLAKGLDVIFVAIGICAASSQLYVSSRILHSMSIQDKAPKFFSKCNKHGVPYVAVLTCGAFSYLSLLGLHNKSVISLNRLVQMGTQGALIMWF</sequence>
<feature type="transmembrane region" description="Helical" evidence="5">
    <location>
        <begin position="232"/>
        <end position="251"/>
    </location>
</feature>
<keyword evidence="3 5" id="KW-1133">Transmembrane helix</keyword>
<dbReference type="AlphaFoldDB" id="A0A1B7T7V2"/>
<dbReference type="PANTHER" id="PTHR43341:SF46">
    <property type="entry name" value="SPS-SENSOR COMPONENT SSY1"/>
    <property type="match status" value="1"/>
</dbReference>
<feature type="non-terminal residue" evidence="7">
    <location>
        <position position="534"/>
    </location>
</feature>
<accession>A0A1B7T7V2</accession>
<dbReference type="PIRSF" id="PIRSF006060">
    <property type="entry name" value="AA_transporter"/>
    <property type="match status" value="1"/>
</dbReference>
<organism evidence="7 8">
    <name type="scientific">Hanseniaspora valbyensis NRRL Y-1626</name>
    <dbReference type="NCBI Taxonomy" id="766949"/>
    <lineage>
        <taxon>Eukaryota</taxon>
        <taxon>Fungi</taxon>
        <taxon>Dikarya</taxon>
        <taxon>Ascomycota</taxon>
        <taxon>Saccharomycotina</taxon>
        <taxon>Saccharomycetes</taxon>
        <taxon>Saccharomycodales</taxon>
        <taxon>Saccharomycodaceae</taxon>
        <taxon>Hanseniaspora</taxon>
    </lineage>
</organism>
<dbReference type="Proteomes" id="UP000092321">
    <property type="component" value="Unassembled WGS sequence"/>
</dbReference>
<evidence type="ECO:0000256" key="2">
    <source>
        <dbReference type="ARBA" id="ARBA00022692"/>
    </source>
</evidence>
<dbReference type="GO" id="GO:0016020">
    <property type="term" value="C:membrane"/>
    <property type="evidence" value="ECO:0007669"/>
    <property type="project" value="UniProtKB-SubCell"/>
</dbReference>